<evidence type="ECO:0000313" key="1">
    <source>
        <dbReference type="EMBL" id="KAG2941990.1"/>
    </source>
</evidence>
<sequence>MKVLSAIEDAAIRLTNDSGSSAASLCSLVLLPYYAGPLESSEESDRQVQMVNPRVLHISQRRQSKSVIEEIKADAKLILSNRKGSEGKPDVRALAKKHGCSRTAIRNVLNGKSTGNVRLGRPRQRCPDVATSRHLGSDSERFSSFQNKCHFFRFSVITSK</sequence>
<comment type="caution">
    <text evidence="1">The sequence shown here is derived from an EMBL/GenBank/DDBJ whole genome shotgun (WGS) entry which is preliminary data.</text>
</comment>
<protein>
    <submittedName>
        <fullName evidence="1">Uncharacterized protein</fullName>
    </submittedName>
</protein>
<name>A0A8T1DNJ1_9STRA</name>
<dbReference type="VEuPathDB" id="FungiDB:PC110_g20651"/>
<accession>A0A8T1DNJ1</accession>
<dbReference type="EMBL" id="RCMK01000237">
    <property type="protein sequence ID" value="KAG2941990.1"/>
    <property type="molecule type" value="Genomic_DNA"/>
</dbReference>
<dbReference type="AlphaFoldDB" id="A0A8T1DNJ1"/>
<evidence type="ECO:0000313" key="2">
    <source>
        <dbReference type="Proteomes" id="UP000736787"/>
    </source>
</evidence>
<gene>
    <name evidence="1" type="ORF">PC117_g10001</name>
</gene>
<reference evidence="1" key="1">
    <citation type="submission" date="2018-10" db="EMBL/GenBank/DDBJ databases">
        <title>Effector identification in a new, highly contiguous assembly of the strawberry crown rot pathogen Phytophthora cactorum.</title>
        <authorList>
            <person name="Armitage A.D."/>
            <person name="Nellist C.F."/>
            <person name="Bates H."/>
            <person name="Vickerstaff R.J."/>
            <person name="Harrison R.J."/>
        </authorList>
    </citation>
    <scope>NUCLEOTIDE SEQUENCE</scope>
    <source>
        <strain evidence="1">4040</strain>
    </source>
</reference>
<proteinExistence type="predicted"/>
<dbReference type="Proteomes" id="UP000736787">
    <property type="component" value="Unassembled WGS sequence"/>
</dbReference>
<organism evidence="1 2">
    <name type="scientific">Phytophthora cactorum</name>
    <dbReference type="NCBI Taxonomy" id="29920"/>
    <lineage>
        <taxon>Eukaryota</taxon>
        <taxon>Sar</taxon>
        <taxon>Stramenopiles</taxon>
        <taxon>Oomycota</taxon>
        <taxon>Peronosporomycetes</taxon>
        <taxon>Peronosporales</taxon>
        <taxon>Peronosporaceae</taxon>
        <taxon>Phytophthora</taxon>
    </lineage>
</organism>